<keyword evidence="4" id="KW-1185">Reference proteome</keyword>
<evidence type="ECO:0000313" key="4">
    <source>
        <dbReference type="Proteomes" id="UP001429580"/>
    </source>
</evidence>
<evidence type="ECO:0000256" key="1">
    <source>
        <dbReference type="SAM" id="MobiDB-lite"/>
    </source>
</evidence>
<evidence type="ECO:0000256" key="2">
    <source>
        <dbReference type="SAM" id="Phobius"/>
    </source>
</evidence>
<sequence length="303" mass="32608">MSNVHNFSARLMYPHYRDVASGPAKGMPALPRTASRQTVSSNPTNGDSPSGIAARLGTKIIVTNNGRDSFRNRAVGVTKSEGTPLHRQNKCVQTLSEQQLRYMETSGRDAAFETGQAERLATAQQQKAASSPRRRKINVAIQESQAKSGIFSDRNSPLNSNKNLFKNLSDISTSGGLSLTAPSEIKPKAAVDVKLPENDANSIFPRWIESFVTTCARKLVTWAAKSPARTEFMKKFASSMEVVAWIGTVLFATLGWLGFLPLLVSGPIAGLVCPVVVGICKKVQKSLSPPAPEPPVTNSGVKT</sequence>
<name>A0ABX0V2E1_9HYPH</name>
<keyword evidence="2" id="KW-1133">Transmembrane helix</keyword>
<reference evidence="3 4" key="1">
    <citation type="submission" date="2020-03" db="EMBL/GenBank/DDBJ databases">
        <title>Genomic Encyclopedia of Type Strains, Phase IV (KMG-IV): sequencing the most valuable type-strain genomes for metagenomic binning, comparative biology and taxonomic classification.</title>
        <authorList>
            <person name="Goeker M."/>
        </authorList>
    </citation>
    <scope>NUCLEOTIDE SEQUENCE [LARGE SCALE GENOMIC DNA]</scope>
    <source>
        <strain evidence="3 4">DSM 103870</strain>
    </source>
</reference>
<organism evidence="3 4">
    <name type="scientific">Pseudochelatococcus lubricantis</name>
    <dbReference type="NCBI Taxonomy" id="1538102"/>
    <lineage>
        <taxon>Bacteria</taxon>
        <taxon>Pseudomonadati</taxon>
        <taxon>Pseudomonadota</taxon>
        <taxon>Alphaproteobacteria</taxon>
        <taxon>Hyphomicrobiales</taxon>
        <taxon>Chelatococcaceae</taxon>
        <taxon>Pseudochelatococcus</taxon>
    </lineage>
</organism>
<keyword evidence="2" id="KW-0472">Membrane</keyword>
<dbReference type="Proteomes" id="UP001429580">
    <property type="component" value="Unassembled WGS sequence"/>
</dbReference>
<feature type="region of interest" description="Disordered" evidence="1">
    <location>
        <begin position="23"/>
        <end position="52"/>
    </location>
</feature>
<dbReference type="RefSeq" id="WP_166954650.1">
    <property type="nucleotide sequence ID" value="NZ_JAASQI010000008.1"/>
</dbReference>
<feature type="compositionally biased region" description="Polar residues" evidence="1">
    <location>
        <begin position="34"/>
        <end position="48"/>
    </location>
</feature>
<protein>
    <submittedName>
        <fullName evidence="3">Uncharacterized protein</fullName>
    </submittedName>
</protein>
<dbReference type="EMBL" id="JAASQI010000008">
    <property type="protein sequence ID" value="NIJ59389.1"/>
    <property type="molecule type" value="Genomic_DNA"/>
</dbReference>
<gene>
    <name evidence="3" type="ORF">FHS82_003244</name>
</gene>
<keyword evidence="2" id="KW-0812">Transmembrane</keyword>
<feature type="transmembrane region" description="Helical" evidence="2">
    <location>
        <begin position="242"/>
        <end position="264"/>
    </location>
</feature>
<accession>A0ABX0V2E1</accession>
<proteinExistence type="predicted"/>
<evidence type="ECO:0000313" key="3">
    <source>
        <dbReference type="EMBL" id="NIJ59389.1"/>
    </source>
</evidence>
<comment type="caution">
    <text evidence="3">The sequence shown here is derived from an EMBL/GenBank/DDBJ whole genome shotgun (WGS) entry which is preliminary data.</text>
</comment>